<feature type="active site" description="Nucleophile" evidence="9 10">
    <location>
        <position position="49"/>
    </location>
</feature>
<comment type="subunit">
    <text evidence="9">Homodimer.</text>
</comment>
<accession>A0AA42DMT6</accession>
<keyword evidence="4 9" id="KW-0521">NADP</keyword>
<dbReference type="Proteomes" id="UP001169242">
    <property type="component" value="Unassembled WGS sequence"/>
</dbReference>
<dbReference type="SUPFAM" id="SSF51735">
    <property type="entry name" value="NAD(P)-binding Rossmann-fold domains"/>
    <property type="match status" value="1"/>
</dbReference>
<feature type="domain" description="Quinate/shikimate 5-dehydrogenase/glutamyl-tRNA reductase" evidence="16">
    <location>
        <begin position="170"/>
        <end position="298"/>
    </location>
</feature>
<reference evidence="18" key="1">
    <citation type="journal article" date="2023" name="Int. J. Syst. Evol. Microbiol.">
        <title>&lt;i&gt;Holtiella tumoricola&lt;/i&gt; gen. nov. sp. nov., isolated from a human clinical sample.</title>
        <authorList>
            <person name="Allen-Vercoe E."/>
            <person name="Daigneault M.C."/>
            <person name="Vancuren S.J."/>
            <person name="Cochrane K."/>
            <person name="O'Neal L.L."/>
            <person name="Sankaranarayanan K."/>
            <person name="Lawson P.A."/>
        </authorList>
    </citation>
    <scope>NUCLEOTIDE SEQUENCE</scope>
    <source>
        <strain evidence="18">CC70A</strain>
    </source>
</reference>
<evidence type="ECO:0000256" key="7">
    <source>
        <dbReference type="ARBA" id="ARBA00047464"/>
    </source>
</evidence>
<dbReference type="Pfam" id="PF00745">
    <property type="entry name" value="GlutR_dimer"/>
    <property type="match status" value="1"/>
</dbReference>
<keyword evidence="19" id="KW-1185">Reference proteome</keyword>
<dbReference type="Gene3D" id="3.40.50.720">
    <property type="entry name" value="NAD(P)-binding Rossmann-like Domain"/>
    <property type="match status" value="1"/>
</dbReference>
<dbReference type="Pfam" id="PF05201">
    <property type="entry name" value="GlutR_N"/>
    <property type="match status" value="1"/>
</dbReference>
<dbReference type="EMBL" id="JAQIFT010000043">
    <property type="protein sequence ID" value="MDA3731864.1"/>
    <property type="molecule type" value="Genomic_DNA"/>
</dbReference>
<comment type="miscellaneous">
    <text evidence="9">During catalysis, the active site Cys acts as a nucleophile attacking the alpha-carbonyl group of tRNA-bound glutamate with the formation of a thioester intermediate between enzyme and glutamate, and the concomitant release of tRNA(Glu). The thioester intermediate is finally reduced by direct hydride transfer from NADPH, to form the product GSA.</text>
</comment>
<evidence type="ECO:0000256" key="6">
    <source>
        <dbReference type="ARBA" id="ARBA00023244"/>
    </source>
</evidence>
<dbReference type="InterPro" id="IPR015896">
    <property type="entry name" value="4pyrrol_synth_GluRdtase_dimer"/>
</dbReference>
<evidence type="ECO:0000256" key="4">
    <source>
        <dbReference type="ARBA" id="ARBA00022857"/>
    </source>
</evidence>
<evidence type="ECO:0000256" key="13">
    <source>
        <dbReference type="PIRSR" id="PIRSR000445-4"/>
    </source>
</evidence>
<dbReference type="Gene3D" id="3.30.460.30">
    <property type="entry name" value="Glutamyl-tRNA reductase, N-terminal domain"/>
    <property type="match status" value="1"/>
</dbReference>
<gene>
    <name evidence="9 18" type="primary">hemA</name>
    <name evidence="18" type="ORF">PBV87_10275</name>
</gene>
<evidence type="ECO:0000256" key="10">
    <source>
        <dbReference type="PIRSR" id="PIRSR000445-1"/>
    </source>
</evidence>
<evidence type="ECO:0000256" key="9">
    <source>
        <dbReference type="HAMAP-Rule" id="MF_00087"/>
    </source>
</evidence>
<organism evidence="18 19">
    <name type="scientific">Holtiella tumoricola</name>
    <dbReference type="NCBI Taxonomy" id="3018743"/>
    <lineage>
        <taxon>Bacteria</taxon>
        <taxon>Bacillati</taxon>
        <taxon>Bacillota</taxon>
        <taxon>Clostridia</taxon>
        <taxon>Lachnospirales</taxon>
        <taxon>Cellulosilyticaceae</taxon>
        <taxon>Holtiella</taxon>
    </lineage>
</organism>
<feature type="domain" description="Tetrapyrrole biosynthesis glutamyl-tRNA reductase dimerisation" evidence="15">
    <location>
        <begin position="312"/>
        <end position="410"/>
    </location>
</feature>
<dbReference type="PANTHER" id="PTHR43013">
    <property type="entry name" value="GLUTAMYL-TRNA REDUCTASE"/>
    <property type="match status" value="1"/>
</dbReference>
<dbReference type="RefSeq" id="WP_271012185.1">
    <property type="nucleotide sequence ID" value="NZ_JAQIFT010000043.1"/>
</dbReference>
<evidence type="ECO:0000256" key="5">
    <source>
        <dbReference type="ARBA" id="ARBA00023002"/>
    </source>
</evidence>
<dbReference type="CDD" id="cd05213">
    <property type="entry name" value="NAD_bind_Glutamyl_tRNA_reduct"/>
    <property type="match status" value="1"/>
</dbReference>
<dbReference type="EC" id="1.2.1.70" evidence="3 9"/>
<dbReference type="Pfam" id="PF01488">
    <property type="entry name" value="Shikimate_DH"/>
    <property type="match status" value="1"/>
</dbReference>
<evidence type="ECO:0000259" key="16">
    <source>
        <dbReference type="Pfam" id="PF01488"/>
    </source>
</evidence>
<name>A0AA42DMT6_9FIRM</name>
<dbReference type="GO" id="GO:0008883">
    <property type="term" value="F:glutamyl-tRNA reductase activity"/>
    <property type="evidence" value="ECO:0007669"/>
    <property type="project" value="UniProtKB-UniRule"/>
</dbReference>
<feature type="binding site" evidence="9 11">
    <location>
        <begin position="48"/>
        <end position="51"/>
    </location>
    <ligand>
        <name>substrate</name>
    </ligand>
</feature>
<feature type="binding site" evidence="9 11">
    <location>
        <position position="116"/>
    </location>
    <ligand>
        <name>substrate</name>
    </ligand>
</feature>
<feature type="domain" description="Glutamyl-tRNA reductase N-terminal" evidence="17">
    <location>
        <begin position="6"/>
        <end position="151"/>
    </location>
</feature>
<dbReference type="NCBIfam" id="TIGR01035">
    <property type="entry name" value="hemA"/>
    <property type="match status" value="1"/>
</dbReference>
<evidence type="ECO:0000256" key="1">
    <source>
        <dbReference type="ARBA" id="ARBA00005059"/>
    </source>
</evidence>
<dbReference type="InterPro" id="IPR036453">
    <property type="entry name" value="GluRdtase_dimer_dom_sf"/>
</dbReference>
<evidence type="ECO:0000313" key="19">
    <source>
        <dbReference type="Proteomes" id="UP001169242"/>
    </source>
</evidence>
<comment type="similarity">
    <text evidence="2 9 14">Belongs to the glutamyl-tRNA reductase family.</text>
</comment>
<feature type="binding site" evidence="9 11">
    <location>
        <position position="105"/>
    </location>
    <ligand>
        <name>substrate</name>
    </ligand>
</feature>
<evidence type="ECO:0000313" key="18">
    <source>
        <dbReference type="EMBL" id="MDA3731864.1"/>
    </source>
</evidence>
<dbReference type="InterPro" id="IPR036343">
    <property type="entry name" value="GluRdtase_N_sf"/>
</dbReference>
<evidence type="ECO:0000259" key="15">
    <source>
        <dbReference type="Pfam" id="PF00745"/>
    </source>
</evidence>
<dbReference type="SUPFAM" id="SSF69742">
    <property type="entry name" value="Glutamyl tRNA-reductase catalytic, N-terminal domain"/>
    <property type="match status" value="1"/>
</dbReference>
<dbReference type="SUPFAM" id="SSF69075">
    <property type="entry name" value="Glutamyl tRNA-reductase dimerization domain"/>
    <property type="match status" value="1"/>
</dbReference>
<dbReference type="GO" id="GO:0050661">
    <property type="term" value="F:NADP binding"/>
    <property type="evidence" value="ECO:0007669"/>
    <property type="project" value="InterPro"/>
</dbReference>
<proteinExistence type="inferred from homology"/>
<dbReference type="FunFam" id="3.30.460.30:FF:000001">
    <property type="entry name" value="Glutamyl-tRNA reductase"/>
    <property type="match status" value="1"/>
</dbReference>
<protein>
    <recommendedName>
        <fullName evidence="8 9">Glutamyl-tRNA reductase</fullName>
        <shortName evidence="9">GluTR</shortName>
        <ecNumber evidence="3 9">1.2.1.70</ecNumber>
    </recommendedName>
</protein>
<dbReference type="HAMAP" id="MF_00087">
    <property type="entry name" value="Glu_tRNA_reductase"/>
    <property type="match status" value="1"/>
</dbReference>
<dbReference type="InterPro" id="IPR000343">
    <property type="entry name" value="4pyrrol_synth_GluRdtase"/>
</dbReference>
<comment type="function">
    <text evidence="9">Catalyzes the NADPH-dependent reduction of glutamyl-tRNA(Glu) to glutamate 1-semialdehyde (GSA).</text>
</comment>
<comment type="domain">
    <text evidence="9">Possesses an unusual extended V-shaped dimeric structure with each monomer consisting of three distinct domains arranged along a curved 'spinal' alpha-helix. The N-terminal catalytic domain specifically recognizes the glutamate moiety of the substrate. The second domain is the NADPH-binding domain, and the third C-terminal domain is responsible for dimerization.</text>
</comment>
<comment type="caution">
    <text evidence="18">The sequence shown here is derived from an EMBL/GenBank/DDBJ whole genome shotgun (WGS) entry which is preliminary data.</text>
</comment>
<evidence type="ECO:0000259" key="17">
    <source>
        <dbReference type="Pfam" id="PF05201"/>
    </source>
</evidence>
<evidence type="ECO:0000256" key="8">
    <source>
        <dbReference type="ARBA" id="ARBA00068659"/>
    </source>
</evidence>
<dbReference type="PIRSF" id="PIRSF000445">
    <property type="entry name" value="4pyrrol_synth_GluRdtase"/>
    <property type="match status" value="1"/>
</dbReference>
<dbReference type="InterPro" id="IPR036291">
    <property type="entry name" value="NAD(P)-bd_dom_sf"/>
</dbReference>
<dbReference type="FunFam" id="3.40.50.720:FF:000031">
    <property type="entry name" value="Glutamyl-tRNA reductase"/>
    <property type="match status" value="1"/>
</dbReference>
<comment type="catalytic activity">
    <reaction evidence="7 9 14">
        <text>(S)-4-amino-5-oxopentanoate + tRNA(Glu) + NADP(+) = L-glutamyl-tRNA(Glu) + NADPH + H(+)</text>
        <dbReference type="Rhea" id="RHEA:12344"/>
        <dbReference type="Rhea" id="RHEA-COMP:9663"/>
        <dbReference type="Rhea" id="RHEA-COMP:9680"/>
        <dbReference type="ChEBI" id="CHEBI:15378"/>
        <dbReference type="ChEBI" id="CHEBI:57501"/>
        <dbReference type="ChEBI" id="CHEBI:57783"/>
        <dbReference type="ChEBI" id="CHEBI:58349"/>
        <dbReference type="ChEBI" id="CHEBI:78442"/>
        <dbReference type="ChEBI" id="CHEBI:78520"/>
        <dbReference type="EC" id="1.2.1.70"/>
    </reaction>
</comment>
<comment type="pathway">
    <text evidence="1 9 14">Porphyrin-containing compound metabolism; protoporphyrin-IX biosynthesis; 5-aminolevulinate from L-glutamyl-tRNA(Glu): step 1/2.</text>
</comment>
<evidence type="ECO:0000256" key="3">
    <source>
        <dbReference type="ARBA" id="ARBA00012970"/>
    </source>
</evidence>
<keyword evidence="6 9" id="KW-0627">Porphyrin biosynthesis</keyword>
<feature type="binding site" evidence="9 12">
    <location>
        <begin position="185"/>
        <end position="190"/>
    </location>
    <ligand>
        <name>NADP(+)</name>
        <dbReference type="ChEBI" id="CHEBI:58349"/>
    </ligand>
</feature>
<feature type="binding site" evidence="9 11">
    <location>
        <begin position="110"/>
        <end position="112"/>
    </location>
    <ligand>
        <name>substrate</name>
    </ligand>
</feature>
<keyword evidence="5 9" id="KW-0560">Oxidoreductase</keyword>
<dbReference type="GO" id="GO:0019353">
    <property type="term" value="P:protoporphyrinogen IX biosynthetic process from glutamate"/>
    <property type="evidence" value="ECO:0007669"/>
    <property type="project" value="TreeGrafter"/>
</dbReference>
<dbReference type="PANTHER" id="PTHR43013:SF1">
    <property type="entry name" value="GLUTAMYL-TRNA REDUCTASE"/>
    <property type="match status" value="1"/>
</dbReference>
<dbReference type="AlphaFoldDB" id="A0AA42DMT6"/>
<evidence type="ECO:0000256" key="11">
    <source>
        <dbReference type="PIRSR" id="PIRSR000445-2"/>
    </source>
</evidence>
<evidence type="ECO:0000256" key="14">
    <source>
        <dbReference type="RuleBase" id="RU000584"/>
    </source>
</evidence>
<dbReference type="InterPro" id="IPR006151">
    <property type="entry name" value="Shikm_DH/Glu-tRNA_Rdtase"/>
</dbReference>
<feature type="site" description="Important for activity" evidence="9 13">
    <location>
        <position position="95"/>
    </location>
</feature>
<dbReference type="InterPro" id="IPR015895">
    <property type="entry name" value="4pyrrol_synth_GluRdtase_N"/>
</dbReference>
<evidence type="ECO:0000256" key="2">
    <source>
        <dbReference type="ARBA" id="ARBA00005916"/>
    </source>
</evidence>
<evidence type="ECO:0000256" key="12">
    <source>
        <dbReference type="PIRSR" id="PIRSR000445-3"/>
    </source>
</evidence>
<sequence length="410" mass="46305">MDIAVIGLSHVTAPVEVREKVSFTDSKKMEIIDILLEKSSKELVIVSTCNRSELYIAAKNIENAIEDVHELLNTILGQEAKSYLYIETGEEAIKHLFDVAAGLKSIVIGEDQILGQVKDAHAFAMEIGASGKVLNKLFREAITCGKLIRSELKISEYPLSISYIGIKFLKERLGTLADKKILVLGAGKMSKLALKYLALEEPEVIYIANRTFCKASDLADEIDKAIPVGFDKRYELLQEVDVVITSTASPHLVLLKEQMPHLNKPLTILDIAMPRDVESQVATLEDVSLYDVDDLQDISDKNSAKREELAEEAAKITRSYVEEFITWLKMTKIDPTIQSLNEKCQEIHRDSMHYIENKLDLTSREHKIIDKMMMASLKRLIREPVKALKEMDDTTKQEAYMSMLQELFDL</sequence>